<evidence type="ECO:0000313" key="2">
    <source>
        <dbReference type="Proteomes" id="UP000193922"/>
    </source>
</evidence>
<organism evidence="1 2">
    <name type="scientific">Linderina pennispora</name>
    <dbReference type="NCBI Taxonomy" id="61395"/>
    <lineage>
        <taxon>Eukaryota</taxon>
        <taxon>Fungi</taxon>
        <taxon>Fungi incertae sedis</taxon>
        <taxon>Zoopagomycota</taxon>
        <taxon>Kickxellomycotina</taxon>
        <taxon>Kickxellomycetes</taxon>
        <taxon>Kickxellales</taxon>
        <taxon>Kickxellaceae</taxon>
        <taxon>Linderina</taxon>
    </lineage>
</organism>
<dbReference type="EMBL" id="MCFD01000022">
    <property type="protein sequence ID" value="ORX65717.1"/>
    <property type="molecule type" value="Genomic_DNA"/>
</dbReference>
<protein>
    <submittedName>
        <fullName evidence="1">Uncharacterized protein</fullName>
    </submittedName>
</protein>
<dbReference type="GeneID" id="63805433"/>
<proteinExistence type="predicted"/>
<dbReference type="RefSeq" id="XP_040739825.1">
    <property type="nucleotide sequence ID" value="XM_040888785.1"/>
</dbReference>
<evidence type="ECO:0000313" key="1">
    <source>
        <dbReference type="EMBL" id="ORX65717.1"/>
    </source>
</evidence>
<gene>
    <name evidence="1" type="ORF">DL89DRAFT_270664</name>
</gene>
<dbReference type="Proteomes" id="UP000193922">
    <property type="component" value="Unassembled WGS sequence"/>
</dbReference>
<accession>A0A1Y1VWN8</accession>
<sequence length="91" mass="10094">MLFFPALSLHIRLQAAHLNEQSWPSSAPPTTDLKTERNSLLGREQANGLVMRECYSWLAHHPLDLPAQSALWPVSTSVLSRIRSATSAVCL</sequence>
<dbReference type="AlphaFoldDB" id="A0A1Y1VWN8"/>
<reference evidence="1 2" key="1">
    <citation type="submission" date="2016-07" db="EMBL/GenBank/DDBJ databases">
        <title>Pervasive Adenine N6-methylation of Active Genes in Fungi.</title>
        <authorList>
            <consortium name="DOE Joint Genome Institute"/>
            <person name="Mondo S.J."/>
            <person name="Dannebaum R.O."/>
            <person name="Kuo R.C."/>
            <person name="Labutti K."/>
            <person name="Haridas S."/>
            <person name="Kuo A."/>
            <person name="Salamov A."/>
            <person name="Ahrendt S.R."/>
            <person name="Lipzen A."/>
            <person name="Sullivan W."/>
            <person name="Andreopoulos W.B."/>
            <person name="Clum A."/>
            <person name="Lindquist E."/>
            <person name="Daum C."/>
            <person name="Ramamoorthy G.K."/>
            <person name="Gryganskyi A."/>
            <person name="Culley D."/>
            <person name="Magnuson J.K."/>
            <person name="James T.Y."/>
            <person name="O'Malley M.A."/>
            <person name="Stajich J.E."/>
            <person name="Spatafora J.W."/>
            <person name="Visel A."/>
            <person name="Grigoriev I.V."/>
        </authorList>
    </citation>
    <scope>NUCLEOTIDE SEQUENCE [LARGE SCALE GENOMIC DNA]</scope>
    <source>
        <strain evidence="1 2">ATCC 12442</strain>
    </source>
</reference>
<keyword evidence="2" id="KW-1185">Reference proteome</keyword>
<name>A0A1Y1VWN8_9FUNG</name>
<comment type="caution">
    <text evidence="1">The sequence shown here is derived from an EMBL/GenBank/DDBJ whole genome shotgun (WGS) entry which is preliminary data.</text>
</comment>